<evidence type="ECO:0000256" key="3">
    <source>
        <dbReference type="ARBA" id="ARBA00022989"/>
    </source>
</evidence>
<dbReference type="GO" id="GO:0008528">
    <property type="term" value="F:G protein-coupled peptide receptor activity"/>
    <property type="evidence" value="ECO:0007669"/>
    <property type="project" value="InterPro"/>
</dbReference>
<dbReference type="PANTHER" id="PTHR24243:SF230">
    <property type="entry name" value="G-PROTEIN COUPLED RECEPTORS FAMILY 1 PROFILE DOMAIN-CONTAINING PROTEIN"/>
    <property type="match status" value="1"/>
</dbReference>
<organism evidence="10 11">
    <name type="scientific">Biomphalaria glabrata</name>
    <name type="common">Bloodfluke planorb</name>
    <name type="synonym">Freshwater snail</name>
    <dbReference type="NCBI Taxonomy" id="6526"/>
    <lineage>
        <taxon>Eukaryota</taxon>
        <taxon>Metazoa</taxon>
        <taxon>Spiralia</taxon>
        <taxon>Lophotrochozoa</taxon>
        <taxon>Mollusca</taxon>
        <taxon>Gastropoda</taxon>
        <taxon>Heterobranchia</taxon>
        <taxon>Euthyneura</taxon>
        <taxon>Panpulmonata</taxon>
        <taxon>Hygrophila</taxon>
        <taxon>Lymnaeoidea</taxon>
        <taxon>Planorbidae</taxon>
        <taxon>Biomphalaria</taxon>
    </lineage>
</organism>
<evidence type="ECO:0000256" key="1">
    <source>
        <dbReference type="ARBA" id="ARBA00004141"/>
    </source>
</evidence>
<dbReference type="Proteomes" id="UP000076420">
    <property type="component" value="Unassembled WGS sequence"/>
</dbReference>
<dbReference type="Pfam" id="PF10324">
    <property type="entry name" value="7TM_GPCR_Srw"/>
    <property type="match status" value="1"/>
</dbReference>
<feature type="transmembrane region" description="Helical" evidence="8">
    <location>
        <begin position="299"/>
        <end position="321"/>
    </location>
</feature>
<dbReference type="VEuPathDB" id="VectorBase:BGLB023472"/>
<dbReference type="EnsemblMetazoa" id="BGLB023472-RA">
    <property type="protein sequence ID" value="BGLB023472-PA"/>
    <property type="gene ID" value="BGLB023472"/>
</dbReference>
<dbReference type="InterPro" id="IPR017452">
    <property type="entry name" value="GPCR_Rhodpsn_7TM"/>
</dbReference>
<dbReference type="PROSITE" id="PS50262">
    <property type="entry name" value="G_PROTEIN_RECEP_F1_2"/>
    <property type="match status" value="1"/>
</dbReference>
<feature type="transmembrane region" description="Helical" evidence="8">
    <location>
        <begin position="146"/>
        <end position="163"/>
    </location>
</feature>
<dbReference type="Gene3D" id="1.20.1070.10">
    <property type="entry name" value="Rhodopsin 7-helix transmembrane proteins"/>
    <property type="match status" value="1"/>
</dbReference>
<dbReference type="VEuPathDB" id="VectorBase:BGLAX_040617"/>
<dbReference type="PANTHER" id="PTHR24243">
    <property type="entry name" value="G-PROTEIN COUPLED RECEPTOR"/>
    <property type="match status" value="1"/>
</dbReference>
<evidence type="ECO:0000256" key="2">
    <source>
        <dbReference type="ARBA" id="ARBA00022692"/>
    </source>
</evidence>
<evidence type="ECO:0000256" key="6">
    <source>
        <dbReference type="ARBA" id="ARBA00023170"/>
    </source>
</evidence>
<feature type="transmembrane region" description="Helical" evidence="8">
    <location>
        <begin position="257"/>
        <end position="284"/>
    </location>
</feature>
<feature type="transmembrane region" description="Helical" evidence="8">
    <location>
        <begin position="61"/>
        <end position="81"/>
    </location>
</feature>
<keyword evidence="2 8" id="KW-0812">Transmembrane</keyword>
<feature type="transmembrane region" description="Helical" evidence="8">
    <location>
        <begin position="23"/>
        <end position="49"/>
    </location>
</feature>
<proteinExistence type="predicted"/>
<gene>
    <name evidence="10" type="primary">106062192</name>
</gene>
<dbReference type="SUPFAM" id="SSF81321">
    <property type="entry name" value="Family A G protein-coupled receptor-like"/>
    <property type="match status" value="1"/>
</dbReference>
<dbReference type="STRING" id="6526.A0A2C9KTZ9"/>
<evidence type="ECO:0000313" key="10">
    <source>
        <dbReference type="EnsemblMetazoa" id="BGLB023472-PA"/>
    </source>
</evidence>
<accession>A0A2C9KTZ9</accession>
<evidence type="ECO:0000256" key="4">
    <source>
        <dbReference type="ARBA" id="ARBA00023040"/>
    </source>
</evidence>
<reference evidence="10" key="1">
    <citation type="submission" date="2020-05" db="UniProtKB">
        <authorList>
            <consortium name="EnsemblMetazoa"/>
        </authorList>
    </citation>
    <scope>IDENTIFICATION</scope>
    <source>
        <strain evidence="10">BB02</strain>
    </source>
</reference>
<keyword evidence="3 8" id="KW-1133">Transmembrane helix</keyword>
<dbReference type="InterPro" id="IPR019427">
    <property type="entry name" value="7TM_GPCR_serpentine_rcpt_Srw"/>
</dbReference>
<evidence type="ECO:0000256" key="5">
    <source>
        <dbReference type="ARBA" id="ARBA00023136"/>
    </source>
</evidence>
<keyword evidence="4" id="KW-0297">G-protein coupled receptor</keyword>
<name>A0A2C9KTZ9_BIOGL</name>
<keyword evidence="5 8" id="KW-0472">Membrane</keyword>
<evidence type="ECO:0000313" key="11">
    <source>
        <dbReference type="Proteomes" id="UP000076420"/>
    </source>
</evidence>
<keyword evidence="7" id="KW-0807">Transducer</keyword>
<feature type="domain" description="G-protein coupled receptors family 1 profile" evidence="9">
    <location>
        <begin position="40"/>
        <end position="320"/>
    </location>
</feature>
<dbReference type="AlphaFoldDB" id="A0A2C9KTZ9"/>
<sequence length="346" mass="39255">MSNSSNEEYPVAMAHIHPTLLEFFMTVNLVVLAEMIGYGGIVANIINILNFKKQGLQDSVNVTLTALAVSDFGALFCQSLINLLFSPFWKNVELPFYSSSIFAMLFFYPHGYFIRVSGFITAFAAFERCLCVVFPLKVKSIITKDVAVAVNVLIFIILLLYLFPEYYVSYPDWIYIPAFNRSVLTIFYRDNAEYILTVTNIVNDLFVPYITFFVLIICTAVIVYKLKSKAKWRRSISGGMKSSGLSKVELSSKDKKAVVMLTVVSVIFIICLTPQCVLMTVIGVKQELKVEGPLWDISLLIYSFTSLLETVNCSVTIIVYYNMSTKYRETIQAWFPICLTLKKYLV</sequence>
<evidence type="ECO:0000259" key="9">
    <source>
        <dbReference type="PROSITE" id="PS50262"/>
    </source>
</evidence>
<dbReference type="GO" id="GO:0005886">
    <property type="term" value="C:plasma membrane"/>
    <property type="evidence" value="ECO:0007669"/>
    <property type="project" value="TreeGrafter"/>
</dbReference>
<evidence type="ECO:0000256" key="7">
    <source>
        <dbReference type="ARBA" id="ARBA00023224"/>
    </source>
</evidence>
<comment type="subcellular location">
    <subcellularLocation>
        <location evidence="1">Membrane</location>
        <topology evidence="1">Multi-pass membrane protein</topology>
    </subcellularLocation>
</comment>
<feature type="transmembrane region" description="Helical" evidence="8">
    <location>
        <begin position="206"/>
        <end position="224"/>
    </location>
</feature>
<dbReference type="KEGG" id="bgt:106062192"/>
<protein>
    <recommendedName>
        <fullName evidence="9">G-protein coupled receptors family 1 profile domain-containing protein</fullName>
    </recommendedName>
</protein>
<keyword evidence="6" id="KW-0675">Receptor</keyword>
<evidence type="ECO:0000256" key="8">
    <source>
        <dbReference type="SAM" id="Phobius"/>
    </source>
</evidence>
<feature type="transmembrane region" description="Helical" evidence="8">
    <location>
        <begin position="101"/>
        <end position="126"/>
    </location>
</feature>